<evidence type="ECO:0000313" key="1">
    <source>
        <dbReference type="EMBL" id="MDO1514891.1"/>
    </source>
</evidence>
<keyword evidence="2" id="KW-1185">Reference proteome</keyword>
<organism evidence="1 2">
    <name type="scientific">Maribacter confluentis</name>
    <dbReference type="NCBI Taxonomy" id="1656093"/>
    <lineage>
        <taxon>Bacteria</taxon>
        <taxon>Pseudomonadati</taxon>
        <taxon>Bacteroidota</taxon>
        <taxon>Flavobacteriia</taxon>
        <taxon>Flavobacteriales</taxon>
        <taxon>Flavobacteriaceae</taxon>
        <taxon>Maribacter</taxon>
    </lineage>
</organism>
<proteinExistence type="predicted"/>
<comment type="caution">
    <text evidence="1">The sequence shown here is derived from an EMBL/GenBank/DDBJ whole genome shotgun (WGS) entry which is preliminary data.</text>
</comment>
<gene>
    <name evidence="1" type="ORF">Q2T41_19935</name>
</gene>
<reference evidence="1" key="1">
    <citation type="journal article" date="2014" name="Int. J. Syst. Evol. Microbiol.">
        <title>Complete genome of a new Firmicutes species belonging to the dominant human colonic microbiota ('Ruminococcus bicirculans') reveals two chromosomes and a selective capacity to utilize plant glucans.</title>
        <authorList>
            <consortium name="NISC Comparative Sequencing Program"/>
            <person name="Wegmann U."/>
            <person name="Louis P."/>
            <person name="Goesmann A."/>
            <person name="Henrissat B."/>
            <person name="Duncan S.H."/>
            <person name="Flint H.J."/>
        </authorList>
    </citation>
    <scope>NUCLEOTIDE SEQUENCE</scope>
    <source>
        <strain evidence="1">CECT 8869</strain>
    </source>
</reference>
<reference evidence="1" key="2">
    <citation type="submission" date="2023-06" db="EMBL/GenBank/DDBJ databases">
        <authorList>
            <person name="Lucena T."/>
            <person name="Sun Q."/>
        </authorList>
    </citation>
    <scope>NUCLEOTIDE SEQUENCE</scope>
    <source>
        <strain evidence="1">CECT 8869</strain>
    </source>
</reference>
<protein>
    <submittedName>
        <fullName evidence="1">Uncharacterized protein</fullName>
    </submittedName>
</protein>
<dbReference type="EMBL" id="JAUKUC010000008">
    <property type="protein sequence ID" value="MDO1514891.1"/>
    <property type="molecule type" value="Genomic_DNA"/>
</dbReference>
<dbReference type="RefSeq" id="WP_304437532.1">
    <property type="nucleotide sequence ID" value="NZ_JAUKUC010000008.1"/>
</dbReference>
<evidence type="ECO:0000313" key="2">
    <source>
        <dbReference type="Proteomes" id="UP001168579"/>
    </source>
</evidence>
<sequence>MWVRGVYRTIQKQFEELELEHYLRIVGENAYTQTIELLHCKNCGANQHVEENYKSLQCVYCSEPLIREDVEKEGWILPGALVPFQLDARKAQTVFRNWVAKLWFAPIN</sequence>
<dbReference type="Proteomes" id="UP001168579">
    <property type="component" value="Unassembled WGS sequence"/>
</dbReference>
<accession>A0ABT8RZ91</accession>
<name>A0ABT8RZ91_9FLAO</name>